<dbReference type="Pfam" id="PF01494">
    <property type="entry name" value="FAD_binding_3"/>
    <property type="match status" value="1"/>
</dbReference>
<dbReference type="PANTHER" id="PTHR13789:SF147">
    <property type="entry name" value="PUTATIVE (AFU_ORTHOLOGUE AFUA_2G01950)-RELATED"/>
    <property type="match status" value="1"/>
</dbReference>
<evidence type="ECO:0000256" key="4">
    <source>
        <dbReference type="ARBA" id="ARBA00023002"/>
    </source>
</evidence>
<evidence type="ECO:0000256" key="3">
    <source>
        <dbReference type="ARBA" id="ARBA00022827"/>
    </source>
</evidence>
<evidence type="ECO:0000313" key="8">
    <source>
        <dbReference type="Proteomes" id="UP001172684"/>
    </source>
</evidence>
<feature type="domain" description="FAD-binding" evidence="6">
    <location>
        <begin position="17"/>
        <end position="374"/>
    </location>
</feature>
<dbReference type="Gene3D" id="3.50.50.60">
    <property type="entry name" value="FAD/NAD(P)-binding domain"/>
    <property type="match status" value="1"/>
</dbReference>
<dbReference type="InterPro" id="IPR036188">
    <property type="entry name" value="FAD/NAD-bd_sf"/>
</dbReference>
<dbReference type="PRINTS" id="PR00420">
    <property type="entry name" value="RNGMNOXGNASE"/>
</dbReference>
<evidence type="ECO:0000259" key="6">
    <source>
        <dbReference type="Pfam" id="PF01494"/>
    </source>
</evidence>
<dbReference type="Proteomes" id="UP001172684">
    <property type="component" value="Unassembled WGS sequence"/>
</dbReference>
<keyword evidence="5" id="KW-0503">Monooxygenase</keyword>
<reference evidence="7" key="1">
    <citation type="submission" date="2022-10" db="EMBL/GenBank/DDBJ databases">
        <title>Culturing micro-colonial fungi from biological soil crusts in the Mojave desert and describing Neophaeococcomyces mojavensis, and introducing the new genera and species Taxawa tesnikishii.</title>
        <authorList>
            <person name="Kurbessoian T."/>
            <person name="Stajich J.E."/>
        </authorList>
    </citation>
    <scope>NUCLEOTIDE SEQUENCE</scope>
    <source>
        <strain evidence="7">TK_1</strain>
    </source>
</reference>
<accession>A0ABQ9NV80</accession>
<evidence type="ECO:0000256" key="1">
    <source>
        <dbReference type="ARBA" id="ARBA00007992"/>
    </source>
</evidence>
<evidence type="ECO:0000256" key="2">
    <source>
        <dbReference type="ARBA" id="ARBA00022630"/>
    </source>
</evidence>
<sequence length="453" mass="49486">MSHTTANSSSQQKPAFEVIICGAGLGGLGAAIALARKGHKVTVLEAASKLSEVGAGIQIPPNCSRVLNHYGLTPKFLEKVVWPHKFAFRRYSTGELLGATPLHPHLTERYGFPYWLIHRADYQRLLYDAALDAGVTVHLRRAISSVDDSGHSPSVILKDGSRLEADLIIGADGIRSRVRSSILPAPANLIVANASANNSYRATVPVEVMSADPMISYLMTDINANCWIGHQRHVMAYPIRNGALYNLVLSHPAGDNAEAGKWNEPGNLDEMNECYKEFDPVIRRVLSKVESCLNWKVADLPSLPTWLSERGRVALLGDAAHAMTPFLAQGAAQAVEDGACLAECLERAEGVEDIPKTMRAYEAIRKPRAERIQQGSRDTSAVWHLPDGPEQVARDQAFKLMGKEAELDSGADDLAKVNPNSLSSKEFQPWLYGHDVFEHTRDALDGLLENSDS</sequence>
<name>A0ABQ9NV80_9PEZI</name>
<keyword evidence="4" id="KW-0560">Oxidoreductase</keyword>
<dbReference type="SUPFAM" id="SSF51905">
    <property type="entry name" value="FAD/NAD(P)-binding domain"/>
    <property type="match status" value="1"/>
</dbReference>
<keyword evidence="8" id="KW-1185">Reference proteome</keyword>
<keyword evidence="3" id="KW-0274">FAD</keyword>
<evidence type="ECO:0000313" key="7">
    <source>
        <dbReference type="EMBL" id="KAJ9666027.1"/>
    </source>
</evidence>
<dbReference type="PANTHER" id="PTHR13789">
    <property type="entry name" value="MONOOXYGENASE"/>
    <property type="match status" value="1"/>
</dbReference>
<protein>
    <recommendedName>
        <fullName evidence="6">FAD-binding domain-containing protein</fullName>
    </recommendedName>
</protein>
<organism evidence="7 8">
    <name type="scientific">Coniosporium apollinis</name>
    <dbReference type="NCBI Taxonomy" id="61459"/>
    <lineage>
        <taxon>Eukaryota</taxon>
        <taxon>Fungi</taxon>
        <taxon>Dikarya</taxon>
        <taxon>Ascomycota</taxon>
        <taxon>Pezizomycotina</taxon>
        <taxon>Dothideomycetes</taxon>
        <taxon>Dothideomycetes incertae sedis</taxon>
        <taxon>Coniosporium</taxon>
    </lineage>
</organism>
<comment type="caution">
    <text evidence="7">The sequence shown here is derived from an EMBL/GenBank/DDBJ whole genome shotgun (WGS) entry which is preliminary data.</text>
</comment>
<evidence type="ECO:0000256" key="5">
    <source>
        <dbReference type="ARBA" id="ARBA00023033"/>
    </source>
</evidence>
<dbReference type="InterPro" id="IPR002938">
    <property type="entry name" value="FAD-bd"/>
</dbReference>
<comment type="similarity">
    <text evidence="1">Belongs to the paxM FAD-dependent monooxygenase family.</text>
</comment>
<dbReference type="EMBL" id="JAPDRL010000023">
    <property type="protein sequence ID" value="KAJ9666027.1"/>
    <property type="molecule type" value="Genomic_DNA"/>
</dbReference>
<proteinExistence type="inferred from homology"/>
<dbReference type="InterPro" id="IPR050493">
    <property type="entry name" value="FAD-dep_Monooxygenase_BioMet"/>
</dbReference>
<gene>
    <name evidence="7" type="ORF">H2201_003939</name>
</gene>
<dbReference type="SUPFAM" id="SSF54373">
    <property type="entry name" value="FAD-linked reductases, C-terminal domain"/>
    <property type="match status" value="1"/>
</dbReference>
<keyword evidence="2" id="KW-0285">Flavoprotein</keyword>